<dbReference type="AlphaFoldDB" id="A0A1D9G3A4"/>
<dbReference type="GO" id="GO:0004502">
    <property type="term" value="F:kynurenine 3-monooxygenase activity"/>
    <property type="evidence" value="ECO:0007669"/>
    <property type="project" value="TreeGrafter"/>
</dbReference>
<dbReference type="GO" id="GO:0070189">
    <property type="term" value="P:kynurenine metabolic process"/>
    <property type="evidence" value="ECO:0007669"/>
    <property type="project" value="TreeGrafter"/>
</dbReference>
<organism evidence="8 9">
    <name type="scientific">Moorena producens (strain JHB)</name>
    <dbReference type="NCBI Taxonomy" id="1454205"/>
    <lineage>
        <taxon>Bacteria</taxon>
        <taxon>Bacillati</taxon>
        <taxon>Cyanobacteriota</taxon>
        <taxon>Cyanophyceae</taxon>
        <taxon>Coleofasciculales</taxon>
        <taxon>Coleofasciculaceae</taxon>
        <taxon>Moorena</taxon>
    </lineage>
</organism>
<dbReference type="Proteomes" id="UP000176944">
    <property type="component" value="Chromosome"/>
</dbReference>
<keyword evidence="4" id="KW-0521">NADP</keyword>
<dbReference type="PRINTS" id="PR00420">
    <property type="entry name" value="RNGMNOXGNASE"/>
</dbReference>
<dbReference type="InterPro" id="IPR036188">
    <property type="entry name" value="FAD/NAD-bd_sf"/>
</dbReference>
<dbReference type="PANTHER" id="PTHR46028">
    <property type="entry name" value="KYNURENINE 3-MONOOXYGENASE"/>
    <property type="match status" value="1"/>
</dbReference>
<evidence type="ECO:0000256" key="5">
    <source>
        <dbReference type="ARBA" id="ARBA00023002"/>
    </source>
</evidence>
<evidence type="ECO:0000256" key="6">
    <source>
        <dbReference type="ARBA" id="ARBA00023033"/>
    </source>
</evidence>
<keyword evidence="5" id="KW-0560">Oxidoreductase</keyword>
<evidence type="ECO:0000256" key="2">
    <source>
        <dbReference type="ARBA" id="ARBA00022630"/>
    </source>
</evidence>
<sequence length="432" mass="49195">MGAGPCGVLLSHYLLRRGNYTIDIYDRRSDPRTISFSNYRAYPITLSERGLRALREIDGLEDVLKAQGVEITGTIFHIKNGKSKFVSKKKPLIGIDRTALVIKLLEQLTEKFDDSQVSIHFNSKCTQVDFKAKTVTFEQETTEELIVNYDLLIGADGCGSVVRKHLLKTEGFECEQNYVRSQYKTVFLPPPSEEGHNLKLGKMHGWRTEDRITMLAVPQRNKTVSGVVFFTHDNNQVTSLSSTEDVRQFFSRNFPEIGKSISDVEVEAFLKRPISKVSRVWCNRYHYGDSVLIMGDAAHAVSPFIGQGCNSALEDAVVLNKLLNDYSDNLVKVVPEFTKHRLADGQALLELSEHTFPLSKWLFFEYVLRMNFTRMMNKVFPKYCSPFFFDMLSETTVPYSEILNSAQGWISKVKKSNDKLLQAECLHSIKEL</sequence>
<dbReference type="SUPFAM" id="SSF51905">
    <property type="entry name" value="FAD/NAD(P)-binding domain"/>
    <property type="match status" value="1"/>
</dbReference>
<gene>
    <name evidence="8" type="ORF">BJP36_21590</name>
</gene>
<dbReference type="Gene3D" id="3.50.50.60">
    <property type="entry name" value="FAD/NAD(P)-binding domain"/>
    <property type="match status" value="1"/>
</dbReference>
<dbReference type="GO" id="GO:0071949">
    <property type="term" value="F:FAD binding"/>
    <property type="evidence" value="ECO:0007669"/>
    <property type="project" value="InterPro"/>
</dbReference>
<comment type="cofactor">
    <cofactor evidence="1">
        <name>FAD</name>
        <dbReference type="ChEBI" id="CHEBI:57692"/>
    </cofactor>
</comment>
<evidence type="ECO:0000313" key="9">
    <source>
        <dbReference type="Proteomes" id="UP000176944"/>
    </source>
</evidence>
<dbReference type="PANTHER" id="PTHR46028:SF2">
    <property type="entry name" value="KYNURENINE 3-MONOOXYGENASE"/>
    <property type="match status" value="1"/>
</dbReference>
<feature type="domain" description="FAD-binding" evidence="7">
    <location>
        <begin position="2"/>
        <end position="323"/>
    </location>
</feature>
<dbReference type="Pfam" id="PF01494">
    <property type="entry name" value="FAD_binding_3"/>
    <property type="match status" value="1"/>
</dbReference>
<keyword evidence="6" id="KW-0503">Monooxygenase</keyword>
<evidence type="ECO:0000256" key="1">
    <source>
        <dbReference type="ARBA" id="ARBA00001974"/>
    </source>
</evidence>
<reference evidence="9" key="1">
    <citation type="submission" date="2016-10" db="EMBL/GenBank/DDBJ databases">
        <title>Comparative genomics uncovers the prolific and rare metabolic potential of the cyanobacterial genus Moorea.</title>
        <authorList>
            <person name="Leao T."/>
            <person name="Castelao G."/>
            <person name="Korobeynikov A."/>
            <person name="Monroe E.A."/>
            <person name="Podell S."/>
            <person name="Glukhov E."/>
            <person name="Allen E."/>
            <person name="Gerwick W.H."/>
            <person name="Gerwick L."/>
        </authorList>
    </citation>
    <scope>NUCLEOTIDE SEQUENCE [LARGE SCALE GENOMIC DNA]</scope>
    <source>
        <strain evidence="9">JHB</strain>
    </source>
</reference>
<name>A0A1D9G3A4_MOOP1</name>
<evidence type="ECO:0000313" key="8">
    <source>
        <dbReference type="EMBL" id="AOY82109.2"/>
    </source>
</evidence>
<keyword evidence="2" id="KW-0285">Flavoprotein</keyword>
<keyword evidence="3" id="KW-0274">FAD</keyword>
<proteinExistence type="predicted"/>
<evidence type="ECO:0000256" key="3">
    <source>
        <dbReference type="ARBA" id="ARBA00022827"/>
    </source>
</evidence>
<dbReference type="InterPro" id="IPR002938">
    <property type="entry name" value="FAD-bd"/>
</dbReference>
<accession>A0A1D9G3A4</accession>
<protein>
    <submittedName>
        <fullName evidence="8">NAD(P)/FAD-dependent oxidoreductase</fullName>
    </submittedName>
</protein>
<evidence type="ECO:0000256" key="4">
    <source>
        <dbReference type="ARBA" id="ARBA00022857"/>
    </source>
</evidence>
<dbReference type="EMBL" id="CP017708">
    <property type="protein sequence ID" value="AOY82109.2"/>
    <property type="molecule type" value="Genomic_DNA"/>
</dbReference>
<evidence type="ECO:0000259" key="7">
    <source>
        <dbReference type="Pfam" id="PF01494"/>
    </source>
</evidence>